<evidence type="ECO:0000256" key="10">
    <source>
        <dbReference type="ARBA" id="ARBA00023136"/>
    </source>
</evidence>
<dbReference type="GO" id="GO:0006865">
    <property type="term" value="P:amino acid transport"/>
    <property type="evidence" value="ECO:0007669"/>
    <property type="project" value="UniProtKB-KW"/>
</dbReference>
<dbReference type="SMART" id="SM00382">
    <property type="entry name" value="AAA"/>
    <property type="match status" value="1"/>
</dbReference>
<keyword evidence="10" id="KW-0472">Membrane</keyword>
<keyword evidence="13" id="KW-1185">Reference proteome</keyword>
<dbReference type="Gene3D" id="3.30.70.260">
    <property type="match status" value="1"/>
</dbReference>
<keyword evidence="7 12" id="KW-0067">ATP-binding</keyword>
<dbReference type="OrthoDB" id="9802264at2"/>
<dbReference type="InterPro" id="IPR017871">
    <property type="entry name" value="ABC_transporter-like_CS"/>
</dbReference>
<dbReference type="InterPro" id="IPR041701">
    <property type="entry name" value="MetN_ABC"/>
</dbReference>
<dbReference type="GO" id="GO:0005524">
    <property type="term" value="F:ATP binding"/>
    <property type="evidence" value="ECO:0007669"/>
    <property type="project" value="UniProtKB-KW"/>
</dbReference>
<evidence type="ECO:0000313" key="12">
    <source>
        <dbReference type="EMBL" id="OWQ85283.1"/>
    </source>
</evidence>
<dbReference type="InterPro" id="IPR027417">
    <property type="entry name" value="P-loop_NTPase"/>
</dbReference>
<name>A0A2D0AM28_9BURK</name>
<dbReference type="InterPro" id="IPR003439">
    <property type="entry name" value="ABC_transporter-like_ATP-bd"/>
</dbReference>
<dbReference type="EMBL" id="NIOF01000013">
    <property type="protein sequence ID" value="OWQ85283.1"/>
    <property type="molecule type" value="Genomic_DNA"/>
</dbReference>
<dbReference type="AlphaFoldDB" id="A0A2D0AM28"/>
<comment type="similarity">
    <text evidence="2">Belongs to the ABC transporter superfamily.</text>
</comment>
<keyword evidence="5" id="KW-1003">Cell membrane</keyword>
<dbReference type="SMART" id="SM00930">
    <property type="entry name" value="NIL"/>
    <property type="match status" value="1"/>
</dbReference>
<evidence type="ECO:0000256" key="2">
    <source>
        <dbReference type="ARBA" id="ARBA00005417"/>
    </source>
</evidence>
<dbReference type="Pfam" id="PF09383">
    <property type="entry name" value="NIL"/>
    <property type="match status" value="1"/>
</dbReference>
<dbReference type="InterPro" id="IPR050086">
    <property type="entry name" value="MetN_ABC_transporter-like"/>
</dbReference>
<evidence type="ECO:0000259" key="11">
    <source>
        <dbReference type="PROSITE" id="PS50893"/>
    </source>
</evidence>
<proteinExistence type="inferred from homology"/>
<accession>A0A2D0AM28</accession>
<dbReference type="CDD" id="cd03258">
    <property type="entry name" value="ABC_MetN_methionine_transporter"/>
    <property type="match status" value="1"/>
</dbReference>
<dbReference type="Gene3D" id="3.40.50.300">
    <property type="entry name" value="P-loop containing nucleotide triphosphate hydrolases"/>
    <property type="match status" value="1"/>
</dbReference>
<dbReference type="InterPro" id="IPR018449">
    <property type="entry name" value="NIL_domain"/>
</dbReference>
<evidence type="ECO:0000256" key="7">
    <source>
        <dbReference type="ARBA" id="ARBA00022840"/>
    </source>
</evidence>
<keyword evidence="9" id="KW-0029">Amino-acid transport</keyword>
<dbReference type="Proteomes" id="UP000197468">
    <property type="component" value="Unassembled WGS sequence"/>
</dbReference>
<evidence type="ECO:0000256" key="4">
    <source>
        <dbReference type="ARBA" id="ARBA00022448"/>
    </source>
</evidence>
<dbReference type="SUPFAM" id="SSF55021">
    <property type="entry name" value="ACT-like"/>
    <property type="match status" value="1"/>
</dbReference>
<dbReference type="PANTHER" id="PTHR43166:SF30">
    <property type="entry name" value="METHIONINE IMPORT ATP-BINDING PROTEIN METN"/>
    <property type="match status" value="1"/>
</dbReference>
<evidence type="ECO:0000256" key="6">
    <source>
        <dbReference type="ARBA" id="ARBA00022741"/>
    </source>
</evidence>
<comment type="caution">
    <text evidence="12">The sequence shown here is derived from an EMBL/GenBank/DDBJ whole genome shotgun (WGS) entry which is preliminary data.</text>
</comment>
<dbReference type="SUPFAM" id="SSF52540">
    <property type="entry name" value="P-loop containing nucleoside triphosphate hydrolases"/>
    <property type="match status" value="1"/>
</dbReference>
<keyword evidence="4" id="KW-0813">Transport</keyword>
<feature type="domain" description="ABC transporter" evidence="11">
    <location>
        <begin position="2"/>
        <end position="241"/>
    </location>
</feature>
<evidence type="ECO:0000256" key="5">
    <source>
        <dbReference type="ARBA" id="ARBA00022475"/>
    </source>
</evidence>
<comment type="function">
    <text evidence="1">Part of the ABC transporter FtsEX involved in cellular division. Important for assembly or stability of the septal ring.</text>
</comment>
<dbReference type="GO" id="GO:0005886">
    <property type="term" value="C:plasma membrane"/>
    <property type="evidence" value="ECO:0007669"/>
    <property type="project" value="UniProtKB-ARBA"/>
</dbReference>
<evidence type="ECO:0000256" key="3">
    <source>
        <dbReference type="ARBA" id="ARBA00020019"/>
    </source>
</evidence>
<organism evidence="12 13">
    <name type="scientific">Roseateles aquatilis</name>
    <dbReference type="NCBI Taxonomy" id="431061"/>
    <lineage>
        <taxon>Bacteria</taxon>
        <taxon>Pseudomonadati</taxon>
        <taxon>Pseudomonadota</taxon>
        <taxon>Betaproteobacteria</taxon>
        <taxon>Burkholderiales</taxon>
        <taxon>Sphaerotilaceae</taxon>
        <taxon>Roseateles</taxon>
    </lineage>
</organism>
<keyword evidence="8" id="KW-1278">Translocase</keyword>
<dbReference type="FunFam" id="3.40.50.300:FF:000056">
    <property type="entry name" value="Cell division ATP-binding protein FtsE"/>
    <property type="match status" value="1"/>
</dbReference>
<sequence>MIQLEQLHKSYEVDGRRVPALQGVDLRVEAGEVFGIIGASGAGKSTLLRVINLLERPDSGRVSVAGRDLQALDAAGLRAARQKIAMIFQHFNLLASRTVAQNVAWPLRIAGWDAARIGPRVQALLARVGLADQADKYPAQLSGGQKQRVGIARALALDPQVLLCDEATSALDPETTRAILDLLAELNEELGLSIVLITHEMDVVRRVCDRVAVLEDGRIVEQGPVAQVFLHPRSATARRFVLAAEHVDEGDQNDDHAHVAGSLWRLTFFGERTYEPLLGEVARQANLDFGILAGRIDRIKREPYGQLTIAISGGDQATARRLLAERGVQIEELRA</sequence>
<evidence type="ECO:0000256" key="9">
    <source>
        <dbReference type="ARBA" id="ARBA00022970"/>
    </source>
</evidence>
<dbReference type="GO" id="GO:0016887">
    <property type="term" value="F:ATP hydrolysis activity"/>
    <property type="evidence" value="ECO:0007669"/>
    <property type="project" value="InterPro"/>
</dbReference>
<dbReference type="Pfam" id="PF00005">
    <property type="entry name" value="ABC_tran"/>
    <property type="match status" value="1"/>
</dbReference>
<keyword evidence="6" id="KW-0547">Nucleotide-binding</keyword>
<evidence type="ECO:0000256" key="1">
    <source>
        <dbReference type="ARBA" id="ARBA00002579"/>
    </source>
</evidence>
<dbReference type="PANTHER" id="PTHR43166">
    <property type="entry name" value="AMINO ACID IMPORT ATP-BINDING PROTEIN"/>
    <property type="match status" value="1"/>
</dbReference>
<dbReference type="PROSITE" id="PS50893">
    <property type="entry name" value="ABC_TRANSPORTER_2"/>
    <property type="match status" value="1"/>
</dbReference>
<dbReference type="InterPro" id="IPR003593">
    <property type="entry name" value="AAA+_ATPase"/>
</dbReference>
<reference evidence="12 13" key="1">
    <citation type="journal article" date="2008" name="Int. J. Syst. Evol. Microbiol.">
        <title>Description of Roseateles aquatilis sp. nov. and Roseateles terrae sp. nov., in the class Betaproteobacteria, and emended description of the genus Roseateles.</title>
        <authorList>
            <person name="Gomila M."/>
            <person name="Bowien B."/>
            <person name="Falsen E."/>
            <person name="Moore E.R."/>
            <person name="Lalucat J."/>
        </authorList>
    </citation>
    <scope>NUCLEOTIDE SEQUENCE [LARGE SCALE GENOMIC DNA]</scope>
    <source>
        <strain evidence="12 13">CCUG 48205</strain>
    </source>
</reference>
<protein>
    <recommendedName>
        <fullName evidence="3">Cell division ATP-binding protein FtsE</fullName>
    </recommendedName>
</protein>
<dbReference type="RefSeq" id="WP_088387130.1">
    <property type="nucleotide sequence ID" value="NZ_NIOF01000013.1"/>
</dbReference>
<gene>
    <name evidence="12" type="ORF">CDN99_22345</name>
</gene>
<dbReference type="InterPro" id="IPR045865">
    <property type="entry name" value="ACT-like_dom_sf"/>
</dbReference>
<dbReference type="PROSITE" id="PS00211">
    <property type="entry name" value="ABC_TRANSPORTER_1"/>
    <property type="match status" value="1"/>
</dbReference>
<evidence type="ECO:0000313" key="13">
    <source>
        <dbReference type="Proteomes" id="UP000197468"/>
    </source>
</evidence>
<evidence type="ECO:0000256" key="8">
    <source>
        <dbReference type="ARBA" id="ARBA00022967"/>
    </source>
</evidence>